<proteinExistence type="predicted"/>
<accession>A0A815Q5K1</accession>
<sequence>MLLQNQNPYGTSIEALISTNLMMFDVSYEDRLYSSSSDVAYYQVAYVVMIFTAIVFCIFIINLMIGLVVGEIPILMDEDTLRGNKMLCNFVSDGEILRLQFHRFFKFISCHHKNLLRCIRTGPVILLTYDERDHAVIYTQPKVMLADFEYHVQSIHQSWEQREPAPEIKFSLWHTFKHHIPRFILTVVFDLVLPLVLFFVLQKRIGTLYALLISGAPPLVMVILKAIISRTLDALGLLILLGFIISAIVALITKNDTVLLLEKSLVTGVASIIFAVSLIPIPCCCKRWHWRPLVYFIYQDLLPTKRKDIGLPDDIFNHEPNSMYGFYDSKKKADKKEVAQVYNWLYTHCRSFRRTCYILTIIWAIGLFLEFVGRLILIFVNLSVNQIYIYGHVILGVAVGICGILTVILVSRERKKTIAFVKQWNQGYGDVEDPEKQRSSLSLWLIGNSPTSNGFVSDIGMLIITAIDSFRF</sequence>
<dbReference type="Proteomes" id="UP000663852">
    <property type="component" value="Unassembled WGS sequence"/>
</dbReference>
<keyword evidence="1" id="KW-1133">Transmembrane helix</keyword>
<gene>
    <name evidence="2" type="ORF">EDS130_LOCUS40000</name>
</gene>
<keyword evidence="1" id="KW-0812">Transmembrane</keyword>
<dbReference type="EMBL" id="CAJNOJ010000466">
    <property type="protein sequence ID" value="CAF1458614.1"/>
    <property type="molecule type" value="Genomic_DNA"/>
</dbReference>
<comment type="caution">
    <text evidence="2">The sequence shown here is derived from an EMBL/GenBank/DDBJ whole genome shotgun (WGS) entry which is preliminary data.</text>
</comment>
<keyword evidence="1" id="KW-0472">Membrane</keyword>
<feature type="transmembrane region" description="Helical" evidence="1">
    <location>
        <begin position="387"/>
        <end position="410"/>
    </location>
</feature>
<feature type="transmembrane region" description="Helical" evidence="1">
    <location>
        <begin position="356"/>
        <end position="381"/>
    </location>
</feature>
<feature type="transmembrane region" description="Helical" evidence="1">
    <location>
        <begin position="235"/>
        <end position="253"/>
    </location>
</feature>
<evidence type="ECO:0000256" key="1">
    <source>
        <dbReference type="SAM" id="Phobius"/>
    </source>
</evidence>
<protein>
    <recommendedName>
        <fullName evidence="4">Ion transport domain-containing protein</fullName>
    </recommendedName>
</protein>
<evidence type="ECO:0008006" key="4">
    <source>
        <dbReference type="Google" id="ProtNLM"/>
    </source>
</evidence>
<feature type="transmembrane region" description="Helical" evidence="1">
    <location>
        <begin position="44"/>
        <end position="69"/>
    </location>
</feature>
<evidence type="ECO:0000313" key="2">
    <source>
        <dbReference type="EMBL" id="CAF1458614.1"/>
    </source>
</evidence>
<dbReference type="AlphaFoldDB" id="A0A815Q5K1"/>
<dbReference type="OrthoDB" id="9996464at2759"/>
<feature type="transmembrane region" description="Helical" evidence="1">
    <location>
        <begin position="265"/>
        <end position="285"/>
    </location>
</feature>
<name>A0A815Q5K1_ADIRI</name>
<organism evidence="2 3">
    <name type="scientific">Adineta ricciae</name>
    <name type="common">Rotifer</name>
    <dbReference type="NCBI Taxonomy" id="249248"/>
    <lineage>
        <taxon>Eukaryota</taxon>
        <taxon>Metazoa</taxon>
        <taxon>Spiralia</taxon>
        <taxon>Gnathifera</taxon>
        <taxon>Rotifera</taxon>
        <taxon>Eurotatoria</taxon>
        <taxon>Bdelloidea</taxon>
        <taxon>Adinetida</taxon>
        <taxon>Adinetidae</taxon>
        <taxon>Adineta</taxon>
    </lineage>
</organism>
<feature type="transmembrane region" description="Helical" evidence="1">
    <location>
        <begin position="207"/>
        <end position="228"/>
    </location>
</feature>
<reference evidence="2" key="1">
    <citation type="submission" date="2021-02" db="EMBL/GenBank/DDBJ databases">
        <authorList>
            <person name="Nowell W R."/>
        </authorList>
    </citation>
    <scope>NUCLEOTIDE SEQUENCE</scope>
</reference>
<feature type="transmembrane region" description="Helical" evidence="1">
    <location>
        <begin position="183"/>
        <end position="201"/>
    </location>
</feature>
<evidence type="ECO:0000313" key="3">
    <source>
        <dbReference type="Proteomes" id="UP000663852"/>
    </source>
</evidence>